<reference evidence="2" key="1">
    <citation type="submission" date="2023-02" db="EMBL/GenBank/DDBJ databases">
        <title>Description of Roseinatronobacter alkalisoli sp. nov., an alkaliphilic bacerium isolated from soda soil.</title>
        <authorList>
            <person name="Wei W."/>
        </authorList>
    </citation>
    <scope>NUCLEOTIDE SEQUENCE</scope>
    <source>
        <strain evidence="2">HJB301</strain>
    </source>
</reference>
<feature type="domain" description="Calcineurin-like phosphoesterase" evidence="1">
    <location>
        <begin position="1"/>
        <end position="200"/>
    </location>
</feature>
<dbReference type="InterPro" id="IPR050126">
    <property type="entry name" value="Ap4A_hydrolase"/>
</dbReference>
<protein>
    <submittedName>
        <fullName evidence="2">Metallophosphoesterase family protein</fullName>
    </submittedName>
</protein>
<dbReference type="CDD" id="cd00144">
    <property type="entry name" value="MPP_PPP_family"/>
    <property type="match status" value="1"/>
</dbReference>
<evidence type="ECO:0000313" key="2">
    <source>
        <dbReference type="EMBL" id="MDD7970248.1"/>
    </source>
</evidence>
<comment type="caution">
    <text evidence="2">The sequence shown here is derived from an EMBL/GenBank/DDBJ whole genome shotgun (WGS) entry which is preliminary data.</text>
</comment>
<dbReference type="InterPro" id="IPR004843">
    <property type="entry name" value="Calcineurin-like_PHP"/>
</dbReference>
<keyword evidence="3" id="KW-1185">Reference proteome</keyword>
<dbReference type="SUPFAM" id="SSF56300">
    <property type="entry name" value="Metallo-dependent phosphatases"/>
    <property type="match status" value="1"/>
</dbReference>
<dbReference type="Pfam" id="PF00149">
    <property type="entry name" value="Metallophos"/>
    <property type="match status" value="1"/>
</dbReference>
<dbReference type="InterPro" id="IPR029052">
    <property type="entry name" value="Metallo-depent_PP-like"/>
</dbReference>
<dbReference type="Gene3D" id="3.60.21.10">
    <property type="match status" value="1"/>
</dbReference>
<gene>
    <name evidence="2" type="ORF">PUT78_03985</name>
</gene>
<dbReference type="EMBL" id="JAQZSM010000002">
    <property type="protein sequence ID" value="MDD7970248.1"/>
    <property type="molecule type" value="Genomic_DNA"/>
</dbReference>
<sequence>MRSYAIGDIHGQAGLLRQAHALIERDRKTCRDNDAPVIHLGDLVDRGPDSAGVIRLLREGISGGAPWVVLKGNHDRLFARFLTDPGWCDPHIREGLTYLHPLIGGAETLMSYGLYRPTSFHIKTVRANALAQVPPEDIAFLDSCPLMYRHDNALFVHAGIRPGVPLPQQTEQDLLWIRDPFLMDTRDHGPLIVHGHTAIPRPMHYRNRVNLDSRAGYGGPLTAAVIEDRQVSLLTESGRVPLVPR</sequence>
<dbReference type="Proteomes" id="UP001431784">
    <property type="component" value="Unassembled WGS sequence"/>
</dbReference>
<proteinExistence type="predicted"/>
<name>A0ABT5T8I5_9RHOB</name>
<organism evidence="2 3">
    <name type="scientific">Roseinatronobacter alkalisoli</name>
    <dbReference type="NCBI Taxonomy" id="3028235"/>
    <lineage>
        <taxon>Bacteria</taxon>
        <taxon>Pseudomonadati</taxon>
        <taxon>Pseudomonadota</taxon>
        <taxon>Alphaproteobacteria</taxon>
        <taxon>Rhodobacterales</taxon>
        <taxon>Paracoccaceae</taxon>
        <taxon>Roseinatronobacter</taxon>
    </lineage>
</organism>
<dbReference type="PANTHER" id="PTHR42850">
    <property type="entry name" value="METALLOPHOSPHOESTERASE"/>
    <property type="match status" value="1"/>
</dbReference>
<evidence type="ECO:0000259" key="1">
    <source>
        <dbReference type="Pfam" id="PF00149"/>
    </source>
</evidence>
<evidence type="ECO:0000313" key="3">
    <source>
        <dbReference type="Proteomes" id="UP001431784"/>
    </source>
</evidence>
<accession>A0ABT5T8I5</accession>
<dbReference type="RefSeq" id="WP_274350842.1">
    <property type="nucleotide sequence ID" value="NZ_JAQZSM010000002.1"/>
</dbReference>
<dbReference type="PANTHER" id="PTHR42850:SF4">
    <property type="entry name" value="ZINC-DEPENDENT ENDOPOLYPHOSPHATASE"/>
    <property type="match status" value="1"/>
</dbReference>